<evidence type="ECO:0000256" key="2">
    <source>
        <dbReference type="ARBA" id="ARBA00007727"/>
    </source>
</evidence>
<dbReference type="InterPro" id="IPR029962">
    <property type="entry name" value="TBL"/>
</dbReference>
<reference evidence="10 11" key="1">
    <citation type="submission" date="2017-09" db="EMBL/GenBank/DDBJ databases">
        <title>WGS assembly of Aquilegia coerulea Goldsmith.</title>
        <authorList>
            <person name="Hodges S."/>
            <person name="Kramer E."/>
            <person name="Nordborg M."/>
            <person name="Tomkins J."/>
            <person name="Borevitz J."/>
            <person name="Derieg N."/>
            <person name="Yan J."/>
            <person name="Mihaltcheva S."/>
            <person name="Hayes R.D."/>
            <person name="Rokhsar D."/>
        </authorList>
    </citation>
    <scope>NUCLEOTIDE SEQUENCE [LARGE SCALE GENOMIC DNA]</scope>
    <source>
        <strain evidence="11">cv. Goldsmith</strain>
    </source>
</reference>
<proteinExistence type="inferred from homology"/>
<gene>
    <name evidence="10" type="ORF">AQUCO_03900013v1</name>
</gene>
<keyword evidence="5" id="KW-1133">Transmembrane helix</keyword>
<dbReference type="AlphaFoldDB" id="A0A2G5CRK9"/>
<dbReference type="FunCoup" id="A0A2G5CRK9">
    <property type="interactions" value="49"/>
</dbReference>
<dbReference type="GO" id="GO:0005794">
    <property type="term" value="C:Golgi apparatus"/>
    <property type="evidence" value="ECO:0007669"/>
    <property type="project" value="TreeGrafter"/>
</dbReference>
<evidence type="ECO:0000259" key="9">
    <source>
        <dbReference type="Pfam" id="PF14416"/>
    </source>
</evidence>
<dbReference type="GO" id="GO:0016020">
    <property type="term" value="C:membrane"/>
    <property type="evidence" value="ECO:0007669"/>
    <property type="project" value="UniProtKB-SubCell"/>
</dbReference>
<comment type="similarity">
    <text evidence="2">Belongs to the PC-esterase family. TBL subfamily.</text>
</comment>
<accession>A0A2G5CRK9</accession>
<dbReference type="InterPro" id="IPR025846">
    <property type="entry name" value="TBL_N"/>
</dbReference>
<keyword evidence="6" id="KW-0472">Membrane</keyword>
<evidence type="ECO:0000313" key="11">
    <source>
        <dbReference type="Proteomes" id="UP000230069"/>
    </source>
</evidence>
<dbReference type="GO" id="GO:0016413">
    <property type="term" value="F:O-acetyltransferase activity"/>
    <property type="evidence" value="ECO:0007669"/>
    <property type="project" value="InterPro"/>
</dbReference>
<keyword evidence="3" id="KW-0812">Transmembrane</keyword>
<dbReference type="Pfam" id="PF13839">
    <property type="entry name" value="PC-Esterase"/>
    <property type="match status" value="1"/>
</dbReference>
<comment type="subcellular location">
    <subcellularLocation>
        <location evidence="1">Membrane</location>
        <topology evidence="1">Single-pass membrane protein</topology>
    </subcellularLocation>
</comment>
<evidence type="ECO:0000259" key="8">
    <source>
        <dbReference type="Pfam" id="PF13839"/>
    </source>
</evidence>
<dbReference type="EMBL" id="KZ305056">
    <property type="protein sequence ID" value="PIA33869.1"/>
    <property type="molecule type" value="Genomic_DNA"/>
</dbReference>
<feature type="signal peptide" evidence="7">
    <location>
        <begin position="1"/>
        <end position="23"/>
    </location>
</feature>
<evidence type="ECO:0000256" key="3">
    <source>
        <dbReference type="ARBA" id="ARBA00022692"/>
    </source>
</evidence>
<dbReference type="InterPro" id="IPR026057">
    <property type="entry name" value="TBL_C"/>
</dbReference>
<dbReference type="OrthoDB" id="630188at2759"/>
<evidence type="ECO:0000256" key="5">
    <source>
        <dbReference type="ARBA" id="ARBA00022989"/>
    </source>
</evidence>
<feature type="domain" description="Trichome birefringence-like C-terminal" evidence="8">
    <location>
        <begin position="84"/>
        <end position="350"/>
    </location>
</feature>
<evidence type="ECO:0000256" key="4">
    <source>
        <dbReference type="ARBA" id="ARBA00022968"/>
    </source>
</evidence>
<dbReference type="Proteomes" id="UP000230069">
    <property type="component" value="Unassembled WGS sequence"/>
</dbReference>
<feature type="domain" description="Trichome birefringence-like N-terminal" evidence="9">
    <location>
        <begin position="31"/>
        <end position="83"/>
    </location>
</feature>
<keyword evidence="7" id="KW-0732">Signal</keyword>
<dbReference type="PANTHER" id="PTHR32285:SF149">
    <property type="entry name" value="TRICHOME BIREFRINGENCE-LIKE N-TERMINAL DOMAIN-CONTAINING PROTEIN"/>
    <property type="match status" value="1"/>
</dbReference>
<evidence type="ECO:0000256" key="7">
    <source>
        <dbReference type="SAM" id="SignalP"/>
    </source>
</evidence>
<dbReference type="PANTHER" id="PTHR32285">
    <property type="entry name" value="PROTEIN TRICHOME BIREFRINGENCE-LIKE 9-RELATED"/>
    <property type="match status" value="1"/>
</dbReference>
<organism evidence="10 11">
    <name type="scientific">Aquilegia coerulea</name>
    <name type="common">Rocky mountain columbine</name>
    <dbReference type="NCBI Taxonomy" id="218851"/>
    <lineage>
        <taxon>Eukaryota</taxon>
        <taxon>Viridiplantae</taxon>
        <taxon>Streptophyta</taxon>
        <taxon>Embryophyta</taxon>
        <taxon>Tracheophyta</taxon>
        <taxon>Spermatophyta</taxon>
        <taxon>Magnoliopsida</taxon>
        <taxon>Ranunculales</taxon>
        <taxon>Ranunculaceae</taxon>
        <taxon>Thalictroideae</taxon>
        <taxon>Aquilegia</taxon>
    </lineage>
</organism>
<evidence type="ECO:0000313" key="10">
    <source>
        <dbReference type="EMBL" id="PIA33869.1"/>
    </source>
</evidence>
<keyword evidence="4" id="KW-0735">Signal-anchor</keyword>
<protein>
    <submittedName>
        <fullName evidence="10">Uncharacterized protein</fullName>
    </submittedName>
</protein>
<name>A0A2G5CRK9_AQUCA</name>
<evidence type="ECO:0000256" key="1">
    <source>
        <dbReference type="ARBA" id="ARBA00004167"/>
    </source>
</evidence>
<dbReference type="Pfam" id="PF14416">
    <property type="entry name" value="PMR5N"/>
    <property type="match status" value="1"/>
</dbReference>
<sequence>MEFSLQTLLSFLLMTSYLLHVHGEDNLETNGCNLYKGSWIFDESYPLYESSQCPFIEKQFDCLHNGRQDKQYLKYRWKPSACELPRFDGEDFLKRYKGKTIMFVGDSLSLNQWQSLTCMLHNAVPEAEHTSYRVGGISTFTFPDYDVKVKLVRNAFLVDLVNIERTGNVLKLDTISTGKIWLEADMLIFNTWHWWLHTGRKQPWEFIQEGDQVYKDMDRLVAYEKALKTWAKWVDSNINPAKTNVYFQGVSPDHNLSTDWNDADARNCTAQEVPIKGSIYPGGPHPAEKVVRKVLSTMTKQVYLLDVTTLSQLRIDGHPSVYGHGGHRDMDCSHWCLAGVPDTWNQLLYASLYT</sequence>
<feature type="chain" id="PRO_5013633324" evidence="7">
    <location>
        <begin position="24"/>
        <end position="354"/>
    </location>
</feature>
<evidence type="ECO:0000256" key="6">
    <source>
        <dbReference type="ARBA" id="ARBA00023136"/>
    </source>
</evidence>
<dbReference type="InParanoid" id="A0A2G5CRK9"/>
<keyword evidence="11" id="KW-1185">Reference proteome</keyword>